<sequence length="112" mass="12851">MAAPNQYYRPASGSMASQSHTHNSQVQDAARNSGHPDRQENFIHTVFKRDVARAREILTDLLKKSASLLQENTKQPGRYIMSRIKATTNRELDLELKVKFVLTVEPVWHMFV</sequence>
<keyword evidence="3" id="KW-1185">Reference proteome</keyword>
<comment type="caution">
    <text evidence="2">The sequence shown here is derived from an EMBL/GenBank/DDBJ whole genome shotgun (WGS) entry which is preliminary data.</text>
</comment>
<reference evidence="2" key="1">
    <citation type="submission" date="2020-06" db="EMBL/GenBank/DDBJ databases">
        <title>Draft genome of Bugula neritina, a colonial animal packing powerful symbionts and potential medicines.</title>
        <authorList>
            <person name="Rayko M."/>
        </authorList>
    </citation>
    <scope>NUCLEOTIDE SEQUENCE [LARGE SCALE GENOMIC DNA]</scope>
    <source>
        <strain evidence="2">Kwan_BN1</strain>
    </source>
</reference>
<evidence type="ECO:0000313" key="2">
    <source>
        <dbReference type="EMBL" id="KAF6037680.1"/>
    </source>
</evidence>
<gene>
    <name evidence="2" type="ORF">EB796_004014</name>
</gene>
<proteinExistence type="predicted"/>
<evidence type="ECO:0000313" key="3">
    <source>
        <dbReference type="Proteomes" id="UP000593567"/>
    </source>
</evidence>
<evidence type="ECO:0000256" key="1">
    <source>
        <dbReference type="SAM" id="MobiDB-lite"/>
    </source>
</evidence>
<name>A0A7J7KG83_BUGNE</name>
<dbReference type="AlphaFoldDB" id="A0A7J7KG83"/>
<dbReference type="EMBL" id="VXIV02000532">
    <property type="protein sequence ID" value="KAF6037680.1"/>
    <property type="molecule type" value="Genomic_DNA"/>
</dbReference>
<feature type="compositionally biased region" description="Polar residues" evidence="1">
    <location>
        <begin position="14"/>
        <end position="27"/>
    </location>
</feature>
<dbReference type="Proteomes" id="UP000593567">
    <property type="component" value="Unassembled WGS sequence"/>
</dbReference>
<accession>A0A7J7KG83</accession>
<feature type="region of interest" description="Disordered" evidence="1">
    <location>
        <begin position="1"/>
        <end position="40"/>
    </location>
</feature>
<organism evidence="2 3">
    <name type="scientific">Bugula neritina</name>
    <name type="common">Brown bryozoan</name>
    <name type="synonym">Sertularia neritina</name>
    <dbReference type="NCBI Taxonomy" id="10212"/>
    <lineage>
        <taxon>Eukaryota</taxon>
        <taxon>Metazoa</taxon>
        <taxon>Spiralia</taxon>
        <taxon>Lophotrochozoa</taxon>
        <taxon>Bryozoa</taxon>
        <taxon>Gymnolaemata</taxon>
        <taxon>Cheilostomatida</taxon>
        <taxon>Flustrina</taxon>
        <taxon>Buguloidea</taxon>
        <taxon>Bugulidae</taxon>
        <taxon>Bugula</taxon>
    </lineage>
</organism>
<protein>
    <submittedName>
        <fullName evidence="2">Uncharacterized protein</fullName>
    </submittedName>
</protein>